<feature type="compositionally biased region" description="Basic and acidic residues" evidence="2">
    <location>
        <begin position="956"/>
        <end position="975"/>
    </location>
</feature>
<accession>A0A9P6ENE8</accession>
<dbReference type="InterPro" id="IPR011989">
    <property type="entry name" value="ARM-like"/>
</dbReference>
<sequence length="1153" mass="125783">MARPPSYIPLPPPPAWPSLPSDLSSDSAASPAALYYTPPTSPPSPSVYYTPPTSPFNVDPLPFAPSQVIPDIPVSSPSLSEDTFPVPTDVAIDLALDEEGLSTLEKIYLYSRSKAYHHRIFIAHQLREYLDQVSPQEAVEYVLPLLSGLAMDEGGLHYEAVKEALAVELIPVIWWFFTHCQVIPDDLPNEEKYASSSTTVTISVQAFTPILGTLLLNENRRVGILAREAIVGFLARMTRVDERERASKQPRKRRRSARQPAEPTEEEDEPLPYVGCFGLHERALFRQEILQQIVVGLGRLDNEAAFEDERLQDQMSTDTPQSQPSSQTSSPAPASPSAHGDWSNPYFPPVYENSARLSPGGDGSPRRSSPSPLPLSAVQSPNGIQRTISTSSASATQARLDFSPGTEIPPSAERSITSPLLRPSMHDPIAPPSPRRELVSTPNPETPLMNVDAESEEIFEDQGTLGRIACMSLVAAVAAGSPLDDEILESFLDEVERVVHDPYYKVRQAASFALGALAKEIPDSLVPRLLPLFDSLRWDTVWVVRHSALFALPAILDRLTPAQRRTVALETVVALSSDANPTVRTGVLECLGEVIYSFFGLSDGPPPELLKLFLGRPEDKKIRLGTQDEFVDLQTAIQAMTNKAQVTPLESFYIQDKRPLICAFNFPAVVLTIGKERWVEVRDMYLELAKNPNPSVGRTLAASIGEVAKVIGIQYAKADLVDVWWSFVKAPESEVRAKALECLVDFMDVVGVEVAREIVQGLLDMWNGARWNGDVFRGWREREVVMKKLPGWLRFLGLDCAMVVRDLIVKGLEDAAANVREAAISVIPELWALCSPKPDVLEAIRTGIRQLGTSETSRRRMTFIACQQTLVLSVDQNGQSLIPLDDASVRPVADLASDEIEGVRIGVARFTALMYRNLLRHSGRVPKILLDLVKQLKQDASREVRSYVDEVTITESARRGDTPPPERTKEKERKAQVALFSRPPMLGFATSDRSSSYSGAGSQQLSRMEVGIVDDDTGGGTVSSYSLMPSIGNSSSSQVHAERDIAGWLQASAISADSGSYPVEPSLDSDSLSSSSSAISIGTSSYGNRSGLTTLPRMSVSDLGTGQPPSESLVDVYLPAATGTVVAPTSAATPLSSTYEFSPTANEQLQVPV</sequence>
<dbReference type="PANTHER" id="PTHR10648">
    <property type="entry name" value="SERINE/THREONINE-PROTEIN PHOSPHATASE PP2A 65 KDA REGULATORY SUBUNIT"/>
    <property type="match status" value="1"/>
</dbReference>
<dbReference type="GO" id="GO:0005737">
    <property type="term" value="C:cytoplasm"/>
    <property type="evidence" value="ECO:0007669"/>
    <property type="project" value="TreeGrafter"/>
</dbReference>
<protein>
    <submittedName>
        <fullName evidence="3">Armadillo-type protein</fullName>
    </submittedName>
</protein>
<dbReference type="EMBL" id="MU157832">
    <property type="protein sequence ID" value="KAF9532281.1"/>
    <property type="molecule type" value="Genomic_DNA"/>
</dbReference>
<evidence type="ECO:0000256" key="2">
    <source>
        <dbReference type="SAM" id="MobiDB-lite"/>
    </source>
</evidence>
<gene>
    <name evidence="3" type="ORF">CPB83DRAFT_785168</name>
</gene>
<dbReference type="InterPro" id="IPR051023">
    <property type="entry name" value="PP2A_Regulatory_Subunit_A"/>
</dbReference>
<feature type="compositionally biased region" description="Basic residues" evidence="2">
    <location>
        <begin position="248"/>
        <end position="257"/>
    </location>
</feature>
<dbReference type="Proteomes" id="UP000807306">
    <property type="component" value="Unassembled WGS sequence"/>
</dbReference>
<feature type="region of interest" description="Disordered" evidence="2">
    <location>
        <begin position="1133"/>
        <end position="1153"/>
    </location>
</feature>
<dbReference type="GO" id="GO:0019888">
    <property type="term" value="F:protein phosphatase regulator activity"/>
    <property type="evidence" value="ECO:0007669"/>
    <property type="project" value="TreeGrafter"/>
</dbReference>
<dbReference type="Gene3D" id="1.25.10.10">
    <property type="entry name" value="Leucine-rich Repeat Variant"/>
    <property type="match status" value="1"/>
</dbReference>
<keyword evidence="1" id="KW-0677">Repeat</keyword>
<evidence type="ECO:0000313" key="4">
    <source>
        <dbReference type="Proteomes" id="UP000807306"/>
    </source>
</evidence>
<name>A0A9P6ENE8_9AGAR</name>
<feature type="region of interest" description="Disordered" evidence="2">
    <location>
        <begin position="1090"/>
        <end position="1109"/>
    </location>
</feature>
<dbReference type="AlphaFoldDB" id="A0A9P6ENE8"/>
<dbReference type="InterPro" id="IPR016024">
    <property type="entry name" value="ARM-type_fold"/>
</dbReference>
<feature type="region of interest" description="Disordered" evidence="2">
    <location>
        <begin position="955"/>
        <end position="975"/>
    </location>
</feature>
<dbReference type="PANTHER" id="PTHR10648:SF1">
    <property type="entry name" value="SERINE_THREONINE-PROTEIN PHOSPHATASE 4 REGULATORY SUBUNIT 1"/>
    <property type="match status" value="1"/>
</dbReference>
<evidence type="ECO:0000313" key="3">
    <source>
        <dbReference type="EMBL" id="KAF9532281.1"/>
    </source>
</evidence>
<dbReference type="SUPFAM" id="SSF48371">
    <property type="entry name" value="ARM repeat"/>
    <property type="match status" value="1"/>
</dbReference>
<dbReference type="OrthoDB" id="340346at2759"/>
<keyword evidence="4" id="KW-1185">Reference proteome</keyword>
<feature type="compositionally biased region" description="Low complexity" evidence="2">
    <location>
        <begin position="316"/>
        <end position="338"/>
    </location>
</feature>
<evidence type="ECO:0000256" key="1">
    <source>
        <dbReference type="ARBA" id="ARBA00022737"/>
    </source>
</evidence>
<feature type="compositionally biased region" description="Low complexity" evidence="2">
    <location>
        <begin position="18"/>
        <end position="38"/>
    </location>
</feature>
<comment type="caution">
    <text evidence="3">The sequence shown here is derived from an EMBL/GenBank/DDBJ whole genome shotgun (WGS) entry which is preliminary data.</text>
</comment>
<feature type="region of interest" description="Disordered" evidence="2">
    <location>
        <begin position="1"/>
        <end position="44"/>
    </location>
</feature>
<feature type="region of interest" description="Disordered" evidence="2">
    <location>
        <begin position="1059"/>
        <end position="1079"/>
    </location>
</feature>
<reference evidence="3" key="1">
    <citation type="submission" date="2020-11" db="EMBL/GenBank/DDBJ databases">
        <authorList>
            <consortium name="DOE Joint Genome Institute"/>
            <person name="Ahrendt S."/>
            <person name="Riley R."/>
            <person name="Andreopoulos W."/>
            <person name="Labutti K."/>
            <person name="Pangilinan J."/>
            <person name="Ruiz-Duenas F.J."/>
            <person name="Barrasa J.M."/>
            <person name="Sanchez-Garcia M."/>
            <person name="Camarero S."/>
            <person name="Miyauchi S."/>
            <person name="Serrano A."/>
            <person name="Linde D."/>
            <person name="Babiker R."/>
            <person name="Drula E."/>
            <person name="Ayuso-Fernandez I."/>
            <person name="Pacheco R."/>
            <person name="Padilla G."/>
            <person name="Ferreira P."/>
            <person name="Barriuso J."/>
            <person name="Kellner H."/>
            <person name="Castanera R."/>
            <person name="Alfaro M."/>
            <person name="Ramirez L."/>
            <person name="Pisabarro A.G."/>
            <person name="Kuo A."/>
            <person name="Tritt A."/>
            <person name="Lipzen A."/>
            <person name="He G."/>
            <person name="Yan M."/>
            <person name="Ng V."/>
            <person name="Cullen D."/>
            <person name="Martin F."/>
            <person name="Rosso M.-N."/>
            <person name="Henrissat B."/>
            <person name="Hibbett D."/>
            <person name="Martinez A.T."/>
            <person name="Grigoriev I.V."/>
        </authorList>
    </citation>
    <scope>NUCLEOTIDE SEQUENCE</scope>
    <source>
        <strain evidence="3">CBS 506.95</strain>
    </source>
</reference>
<feature type="region of interest" description="Disordered" evidence="2">
    <location>
        <begin position="312"/>
        <end position="449"/>
    </location>
</feature>
<feature type="compositionally biased region" description="Low complexity" evidence="2">
    <location>
        <begin position="1066"/>
        <end position="1079"/>
    </location>
</feature>
<feature type="compositionally biased region" description="Low complexity" evidence="2">
    <location>
        <begin position="366"/>
        <end position="376"/>
    </location>
</feature>
<proteinExistence type="predicted"/>
<feature type="compositionally biased region" description="Pro residues" evidence="2">
    <location>
        <begin position="1"/>
        <end position="17"/>
    </location>
</feature>
<feature type="compositionally biased region" description="Low complexity" evidence="2">
    <location>
        <begin position="384"/>
        <end position="399"/>
    </location>
</feature>
<feature type="region of interest" description="Disordered" evidence="2">
    <location>
        <begin position="242"/>
        <end position="272"/>
    </location>
</feature>
<organism evidence="3 4">
    <name type="scientific">Crepidotus variabilis</name>
    <dbReference type="NCBI Taxonomy" id="179855"/>
    <lineage>
        <taxon>Eukaryota</taxon>
        <taxon>Fungi</taxon>
        <taxon>Dikarya</taxon>
        <taxon>Basidiomycota</taxon>
        <taxon>Agaricomycotina</taxon>
        <taxon>Agaricomycetes</taxon>
        <taxon>Agaricomycetidae</taxon>
        <taxon>Agaricales</taxon>
        <taxon>Agaricineae</taxon>
        <taxon>Crepidotaceae</taxon>
        <taxon>Crepidotus</taxon>
    </lineage>
</organism>